<feature type="region of interest" description="Disordered" evidence="1">
    <location>
        <begin position="1"/>
        <end position="39"/>
    </location>
</feature>
<dbReference type="Proteomes" id="UP001519294">
    <property type="component" value="Unassembled WGS sequence"/>
</dbReference>
<evidence type="ECO:0000313" key="3">
    <source>
        <dbReference type="Proteomes" id="UP001519294"/>
    </source>
</evidence>
<dbReference type="EMBL" id="JAGIKX010000007">
    <property type="protein sequence ID" value="MBP2257337.1"/>
    <property type="molecule type" value="Genomic_DNA"/>
</dbReference>
<name>A0ABS4S759_9BACI</name>
<evidence type="ECO:0000256" key="1">
    <source>
        <dbReference type="SAM" id="MobiDB-lite"/>
    </source>
</evidence>
<proteinExistence type="predicted"/>
<sequence>MKEQSNKKSQFPTKANEEEQINVHNELKANKPLPMQNKFAGDSVDEHKRLEAANEIIAKKEISQTYNNS</sequence>
<comment type="caution">
    <text evidence="2">The sequence shown here is derived from an EMBL/GenBank/DDBJ whole genome shotgun (WGS) entry which is preliminary data.</text>
</comment>
<evidence type="ECO:0000313" key="2">
    <source>
        <dbReference type="EMBL" id="MBP2257337.1"/>
    </source>
</evidence>
<accession>A0ABS4S759</accession>
<dbReference type="RefSeq" id="WP_029268758.1">
    <property type="nucleotide sequence ID" value="NZ_JAGIKX010000007.1"/>
</dbReference>
<reference evidence="2 3" key="1">
    <citation type="submission" date="2021-03" db="EMBL/GenBank/DDBJ databases">
        <title>Genomic Encyclopedia of Type Strains, Phase IV (KMG-IV): sequencing the most valuable type-strain genomes for metagenomic binning, comparative biology and taxonomic classification.</title>
        <authorList>
            <person name="Goeker M."/>
        </authorList>
    </citation>
    <scope>NUCLEOTIDE SEQUENCE [LARGE SCALE GENOMIC DNA]</scope>
    <source>
        <strain evidence="2 3">DSM 25790</strain>
    </source>
</reference>
<keyword evidence="3" id="KW-1185">Reference proteome</keyword>
<protein>
    <submittedName>
        <fullName evidence="2">Uncharacterized protein</fullName>
    </submittedName>
</protein>
<organism evidence="2 3">
    <name type="scientific">Virgibacillus alimentarius</name>
    <dbReference type="NCBI Taxonomy" id="698769"/>
    <lineage>
        <taxon>Bacteria</taxon>
        <taxon>Bacillati</taxon>
        <taxon>Bacillota</taxon>
        <taxon>Bacilli</taxon>
        <taxon>Bacillales</taxon>
        <taxon>Bacillaceae</taxon>
        <taxon>Virgibacillus</taxon>
    </lineage>
</organism>
<gene>
    <name evidence="2" type="ORF">J2Z81_001285</name>
</gene>